<organism evidence="5 6">
    <name type="scientific">Enterococcus diestrammenae</name>
    <dbReference type="NCBI Taxonomy" id="1155073"/>
    <lineage>
        <taxon>Bacteria</taxon>
        <taxon>Bacillati</taxon>
        <taxon>Bacillota</taxon>
        <taxon>Bacilli</taxon>
        <taxon>Lactobacillales</taxon>
        <taxon>Enterococcaceae</taxon>
        <taxon>Enterococcus</taxon>
    </lineage>
</organism>
<reference evidence="5 6" key="2">
    <citation type="submission" date="2024-02" db="EMBL/GenBank/DDBJ databases">
        <title>The Genome Sequence of Enterococcus diestrammenae JM9A.</title>
        <authorList>
            <person name="Earl A."/>
            <person name="Manson A."/>
            <person name="Gilmore M."/>
            <person name="Sanders J."/>
            <person name="Shea T."/>
            <person name="Howe W."/>
            <person name="Livny J."/>
            <person name="Cuomo C."/>
            <person name="Neafsey D."/>
            <person name="Birren B."/>
        </authorList>
    </citation>
    <scope>NUCLEOTIDE SEQUENCE [LARGE SCALE GENOMIC DNA]</scope>
    <source>
        <strain evidence="5 6">JM9A</strain>
    </source>
</reference>
<dbReference type="PANTHER" id="PTHR30258:SF2">
    <property type="entry name" value="COMG OPERON PROTEIN 1"/>
    <property type="match status" value="1"/>
</dbReference>
<dbReference type="CDD" id="cd01129">
    <property type="entry name" value="PulE-GspE-like"/>
    <property type="match status" value="1"/>
</dbReference>
<dbReference type="InterPro" id="IPR047667">
    <property type="entry name" value="ATPase_ComGA"/>
</dbReference>
<sequence>MDIQTLSDELILYGVTEQMQDMYIQCKEERWQVVFRKGETFYPYCELDETDARQLITRFKYLGEMDVGENRKVQLGAITYSLPGGRQQRLRLSGVGDYRMRNSLVVRFLHPFVEAEPRFFIPEQLQVVEEALKRRGLYLFAGPTGSGKTTLMYQLARQAQGQVITIEDPVEIEEPNFLQLQVNPKIQQTYDVLIQLSLRHRPDVLIIGEIRDQETAQAAIRAALTGVKVFATVHAKGIAGTNARIRELVTTESELGECLEGVIYQRLLPFDKLGVGALLAYRFSGRELPYDDWQENLQNIYQQGGLAREFYEKEI</sequence>
<evidence type="ECO:0000256" key="3">
    <source>
        <dbReference type="ARBA" id="ARBA00022840"/>
    </source>
</evidence>
<comment type="similarity">
    <text evidence="1">Belongs to the GSP E family.</text>
</comment>
<feature type="domain" description="Bacterial type II secretion system protein E" evidence="4">
    <location>
        <begin position="198"/>
        <end position="212"/>
    </location>
</feature>
<dbReference type="PROSITE" id="PS00662">
    <property type="entry name" value="T2SP_E"/>
    <property type="match status" value="1"/>
</dbReference>
<dbReference type="Gene3D" id="3.30.450.90">
    <property type="match status" value="1"/>
</dbReference>
<dbReference type="RefSeq" id="WP_161870568.1">
    <property type="nucleotide sequence ID" value="NZ_MAEI02000001.1"/>
</dbReference>
<evidence type="ECO:0000313" key="5">
    <source>
        <dbReference type="EMBL" id="MEO1780940.1"/>
    </source>
</evidence>
<dbReference type="SMART" id="SM00382">
    <property type="entry name" value="AAA"/>
    <property type="match status" value="1"/>
</dbReference>
<dbReference type="Pfam" id="PF00437">
    <property type="entry name" value="T2SSE"/>
    <property type="match status" value="1"/>
</dbReference>
<keyword evidence="3" id="KW-0067">ATP-binding</keyword>
<name>A0ABV0EZ08_9ENTE</name>
<dbReference type="InterPro" id="IPR003593">
    <property type="entry name" value="AAA+_ATPase"/>
</dbReference>
<evidence type="ECO:0000256" key="2">
    <source>
        <dbReference type="ARBA" id="ARBA00022741"/>
    </source>
</evidence>
<comment type="caution">
    <text evidence="5">The sequence shown here is derived from an EMBL/GenBank/DDBJ whole genome shotgun (WGS) entry which is preliminary data.</text>
</comment>
<reference evidence="6" key="1">
    <citation type="submission" date="2016-06" db="EMBL/GenBank/DDBJ databases">
        <title>Four novel species of enterococci isolated from chicken manure.</title>
        <authorList>
            <person name="Van Tyne D."/>
        </authorList>
    </citation>
    <scope>NUCLEOTIDE SEQUENCE [LARGE SCALE GENOMIC DNA]</scope>
    <source>
        <strain evidence="6">JM9A</strain>
    </source>
</reference>
<evidence type="ECO:0000313" key="6">
    <source>
        <dbReference type="Proteomes" id="UP001429357"/>
    </source>
</evidence>
<dbReference type="InterPro" id="IPR001482">
    <property type="entry name" value="T2SS/T4SS_dom"/>
</dbReference>
<dbReference type="PANTHER" id="PTHR30258">
    <property type="entry name" value="TYPE II SECRETION SYSTEM PROTEIN GSPE-RELATED"/>
    <property type="match status" value="1"/>
</dbReference>
<dbReference type="SUPFAM" id="SSF52540">
    <property type="entry name" value="P-loop containing nucleoside triphosphate hydrolases"/>
    <property type="match status" value="1"/>
</dbReference>
<dbReference type="Proteomes" id="UP001429357">
    <property type="component" value="Unassembled WGS sequence"/>
</dbReference>
<dbReference type="NCBIfam" id="NF041000">
    <property type="entry name" value="ATPase_ComGA"/>
    <property type="match status" value="1"/>
</dbReference>
<evidence type="ECO:0000256" key="1">
    <source>
        <dbReference type="ARBA" id="ARBA00006611"/>
    </source>
</evidence>
<dbReference type="EMBL" id="MAEI02000001">
    <property type="protein sequence ID" value="MEO1780940.1"/>
    <property type="molecule type" value="Genomic_DNA"/>
</dbReference>
<evidence type="ECO:0000259" key="4">
    <source>
        <dbReference type="PROSITE" id="PS00662"/>
    </source>
</evidence>
<dbReference type="Gene3D" id="3.40.50.300">
    <property type="entry name" value="P-loop containing nucleotide triphosphate hydrolases"/>
    <property type="match status" value="1"/>
</dbReference>
<dbReference type="InterPro" id="IPR027417">
    <property type="entry name" value="P-loop_NTPase"/>
</dbReference>
<keyword evidence="2" id="KW-0547">Nucleotide-binding</keyword>
<keyword evidence="6" id="KW-1185">Reference proteome</keyword>
<gene>
    <name evidence="5" type="ORF">BAU18_000518</name>
</gene>
<proteinExistence type="inferred from homology"/>
<accession>A0ABV0EZ08</accession>
<protein>
    <submittedName>
        <fullName evidence="5">Competence protein ComGA</fullName>
    </submittedName>
</protein>